<dbReference type="Proteomes" id="UP000237000">
    <property type="component" value="Unassembled WGS sequence"/>
</dbReference>
<name>A0A2P5EK06_TREOI</name>
<organism evidence="1 2">
    <name type="scientific">Trema orientale</name>
    <name type="common">Charcoal tree</name>
    <name type="synonym">Celtis orientalis</name>
    <dbReference type="NCBI Taxonomy" id="63057"/>
    <lineage>
        <taxon>Eukaryota</taxon>
        <taxon>Viridiplantae</taxon>
        <taxon>Streptophyta</taxon>
        <taxon>Embryophyta</taxon>
        <taxon>Tracheophyta</taxon>
        <taxon>Spermatophyta</taxon>
        <taxon>Magnoliopsida</taxon>
        <taxon>eudicotyledons</taxon>
        <taxon>Gunneridae</taxon>
        <taxon>Pentapetalae</taxon>
        <taxon>rosids</taxon>
        <taxon>fabids</taxon>
        <taxon>Rosales</taxon>
        <taxon>Cannabaceae</taxon>
        <taxon>Trema</taxon>
    </lineage>
</organism>
<evidence type="ECO:0000313" key="1">
    <source>
        <dbReference type="EMBL" id="PON85870.1"/>
    </source>
</evidence>
<keyword evidence="2" id="KW-1185">Reference proteome</keyword>
<dbReference type="InParanoid" id="A0A2P5EK06"/>
<gene>
    <name evidence="1" type="ORF">TorRG33x02_183340</name>
</gene>
<sequence>MEVLTLLNVLRESFSDASQDFFEYEDLDNDSDDLANVRNNILKTVADIYINRKTELNEHFRLVE</sequence>
<reference evidence="2" key="1">
    <citation type="submission" date="2016-06" db="EMBL/GenBank/DDBJ databases">
        <title>Parallel loss of symbiosis genes in relatives of nitrogen-fixing non-legume Parasponia.</title>
        <authorList>
            <person name="Van Velzen R."/>
            <person name="Holmer R."/>
            <person name="Bu F."/>
            <person name="Rutten L."/>
            <person name="Van Zeijl A."/>
            <person name="Liu W."/>
            <person name="Santuari L."/>
            <person name="Cao Q."/>
            <person name="Sharma T."/>
            <person name="Shen D."/>
            <person name="Roswanjaya Y."/>
            <person name="Wardhani T."/>
            <person name="Kalhor M.S."/>
            <person name="Jansen J."/>
            <person name="Van den Hoogen J."/>
            <person name="Gungor B."/>
            <person name="Hartog M."/>
            <person name="Hontelez J."/>
            <person name="Verver J."/>
            <person name="Yang W.-C."/>
            <person name="Schijlen E."/>
            <person name="Repin R."/>
            <person name="Schilthuizen M."/>
            <person name="Schranz E."/>
            <person name="Heidstra R."/>
            <person name="Miyata K."/>
            <person name="Fedorova E."/>
            <person name="Kohlen W."/>
            <person name="Bisseling T."/>
            <person name="Smit S."/>
            <person name="Geurts R."/>
        </authorList>
    </citation>
    <scope>NUCLEOTIDE SEQUENCE [LARGE SCALE GENOMIC DNA]</scope>
    <source>
        <strain evidence="2">cv. RG33-2</strain>
    </source>
</reference>
<proteinExistence type="predicted"/>
<dbReference type="OrthoDB" id="10473253at2759"/>
<dbReference type="AlphaFoldDB" id="A0A2P5EK06"/>
<protein>
    <submittedName>
        <fullName evidence="1">Uncharacterized protein</fullName>
    </submittedName>
</protein>
<accession>A0A2P5EK06</accession>
<dbReference type="EMBL" id="JXTC01000141">
    <property type="protein sequence ID" value="PON85870.1"/>
    <property type="molecule type" value="Genomic_DNA"/>
</dbReference>
<comment type="caution">
    <text evidence="1">The sequence shown here is derived from an EMBL/GenBank/DDBJ whole genome shotgun (WGS) entry which is preliminary data.</text>
</comment>
<evidence type="ECO:0000313" key="2">
    <source>
        <dbReference type="Proteomes" id="UP000237000"/>
    </source>
</evidence>
<feature type="non-terminal residue" evidence="1">
    <location>
        <position position="64"/>
    </location>
</feature>